<feature type="transmembrane region" description="Helical" evidence="1">
    <location>
        <begin position="110"/>
        <end position="130"/>
    </location>
</feature>
<keyword evidence="3" id="KW-1185">Reference proteome</keyword>
<keyword evidence="1" id="KW-0812">Transmembrane</keyword>
<keyword evidence="1" id="KW-0472">Membrane</keyword>
<evidence type="ECO:0008006" key="4">
    <source>
        <dbReference type="Google" id="ProtNLM"/>
    </source>
</evidence>
<sequence length="191" mass="21418">MNKSLTALIYCLVWLLLIVVQSLFLENIHSDTLSFWSQPSAYYSVWVVDAYIIAVYYANYYLIAPSMIRRHLYRPYVVLSLGLAAIAMILPIVFHRAWLWTIPGTVPDSLPFYGTGFISAVAAIAVGLSVRGVREWVRLARQNANLEIALKNKSIAYDRAEARLRSLQPITVNGVIKSTPSPSESSEPNQV</sequence>
<reference evidence="2 3" key="1">
    <citation type="submission" date="2018-04" db="EMBL/GenBank/DDBJ databases">
        <title>Genomic Encyclopedia of Type Strains, Phase IV (KMG-IV): sequencing the most valuable type-strain genomes for metagenomic binning, comparative biology and taxonomic classification.</title>
        <authorList>
            <person name="Goeker M."/>
        </authorList>
    </citation>
    <scope>NUCLEOTIDE SEQUENCE [LARGE SCALE GENOMIC DNA]</scope>
    <source>
        <strain evidence="2 3">DSM 28520</strain>
    </source>
</reference>
<gene>
    <name evidence="2" type="ORF">C7382_103140</name>
</gene>
<organism evidence="2 3">
    <name type="scientific">Porphyromonas loveana</name>
    <dbReference type="NCBI Taxonomy" id="1884669"/>
    <lineage>
        <taxon>Bacteria</taxon>
        <taxon>Pseudomonadati</taxon>
        <taxon>Bacteroidota</taxon>
        <taxon>Bacteroidia</taxon>
        <taxon>Bacteroidales</taxon>
        <taxon>Porphyromonadaceae</taxon>
        <taxon>Porphyromonas</taxon>
    </lineage>
</organism>
<evidence type="ECO:0000256" key="1">
    <source>
        <dbReference type="SAM" id="Phobius"/>
    </source>
</evidence>
<comment type="caution">
    <text evidence="2">The sequence shown here is derived from an EMBL/GenBank/DDBJ whole genome shotgun (WGS) entry which is preliminary data.</text>
</comment>
<dbReference type="RefSeq" id="WP_243405633.1">
    <property type="nucleotide sequence ID" value="NZ_JBGXZY010000080.1"/>
</dbReference>
<evidence type="ECO:0000313" key="2">
    <source>
        <dbReference type="EMBL" id="PVZ13443.1"/>
    </source>
</evidence>
<evidence type="ECO:0000313" key="3">
    <source>
        <dbReference type="Proteomes" id="UP000245462"/>
    </source>
</evidence>
<dbReference type="GeneID" id="94550201"/>
<feature type="transmembrane region" description="Helical" evidence="1">
    <location>
        <begin position="41"/>
        <end position="64"/>
    </location>
</feature>
<keyword evidence="1" id="KW-1133">Transmembrane helix</keyword>
<feature type="transmembrane region" description="Helical" evidence="1">
    <location>
        <begin position="76"/>
        <end position="98"/>
    </location>
</feature>
<dbReference type="EMBL" id="QEKY01000003">
    <property type="protein sequence ID" value="PVZ13443.1"/>
    <property type="molecule type" value="Genomic_DNA"/>
</dbReference>
<protein>
    <recommendedName>
        <fullName evidence="4">Histidine kinase</fullName>
    </recommendedName>
</protein>
<accession>A0A2U1FMM3</accession>
<dbReference type="AlphaFoldDB" id="A0A2U1FMM3"/>
<dbReference type="Proteomes" id="UP000245462">
    <property type="component" value="Unassembled WGS sequence"/>
</dbReference>
<proteinExistence type="predicted"/>
<name>A0A2U1FMM3_9PORP</name>